<sequence length="302" mass="33458">MAGPAYSGQPHPKSTSSKPEKGEDFPSHQLISTANTEKGQEWRLVSSHVRKELASKLEEHDVFVRGCGERDEGKGGRTHHSKASTTKFEVTSRYGSHGGQGRSSCRRCDGKVGSCGAKHGGLESRVGDQWRNSMATSEVVTAPILRRGVENAIFQVKVLETLLLMQARIDELKRRGGNFVGLGVMQGLQLVVPSPLNILISTPGWMKDEEMRKGTCIINSWEDLKHELKKQFYHNESRYMTKENEGVKAHKLHSTPTTGIQDIATAHRETLMDYRQGESSNSSRGMIMATVRRSSIKAGKDN</sequence>
<accession>A0A8K0H852</accession>
<evidence type="ECO:0000256" key="1">
    <source>
        <dbReference type="SAM" id="MobiDB-lite"/>
    </source>
</evidence>
<organism evidence="2 3">
    <name type="scientific">Rhamnella rubrinervis</name>
    <dbReference type="NCBI Taxonomy" id="2594499"/>
    <lineage>
        <taxon>Eukaryota</taxon>
        <taxon>Viridiplantae</taxon>
        <taxon>Streptophyta</taxon>
        <taxon>Embryophyta</taxon>
        <taxon>Tracheophyta</taxon>
        <taxon>Spermatophyta</taxon>
        <taxon>Magnoliopsida</taxon>
        <taxon>eudicotyledons</taxon>
        <taxon>Gunneridae</taxon>
        <taxon>Pentapetalae</taxon>
        <taxon>rosids</taxon>
        <taxon>fabids</taxon>
        <taxon>Rosales</taxon>
        <taxon>Rhamnaceae</taxon>
        <taxon>rhamnoid group</taxon>
        <taxon>Rhamneae</taxon>
        <taxon>Rhamnella</taxon>
    </lineage>
</organism>
<name>A0A8K0H852_9ROSA</name>
<protein>
    <submittedName>
        <fullName evidence="2">Uncharacterized protein</fullName>
    </submittedName>
</protein>
<proteinExistence type="predicted"/>
<dbReference type="EMBL" id="VOIH02000004">
    <property type="protein sequence ID" value="KAF3447692.1"/>
    <property type="molecule type" value="Genomic_DNA"/>
</dbReference>
<comment type="caution">
    <text evidence="2">The sequence shown here is derived from an EMBL/GenBank/DDBJ whole genome shotgun (WGS) entry which is preliminary data.</text>
</comment>
<dbReference type="AlphaFoldDB" id="A0A8K0H852"/>
<dbReference type="Proteomes" id="UP000796880">
    <property type="component" value="Unassembled WGS sequence"/>
</dbReference>
<evidence type="ECO:0000313" key="2">
    <source>
        <dbReference type="EMBL" id="KAF3447692.1"/>
    </source>
</evidence>
<keyword evidence="3" id="KW-1185">Reference proteome</keyword>
<feature type="region of interest" description="Disordered" evidence="1">
    <location>
        <begin position="1"/>
        <end position="38"/>
    </location>
</feature>
<reference evidence="2" key="1">
    <citation type="submission" date="2020-03" db="EMBL/GenBank/DDBJ databases">
        <title>A high-quality chromosome-level genome assembly of a woody plant with both climbing and erect habits, Rhamnella rubrinervis.</title>
        <authorList>
            <person name="Lu Z."/>
            <person name="Yang Y."/>
            <person name="Zhu X."/>
            <person name="Sun Y."/>
        </authorList>
    </citation>
    <scope>NUCLEOTIDE SEQUENCE</scope>
    <source>
        <strain evidence="2">BYM</strain>
        <tissue evidence="2">Leaf</tissue>
    </source>
</reference>
<evidence type="ECO:0000313" key="3">
    <source>
        <dbReference type="Proteomes" id="UP000796880"/>
    </source>
</evidence>
<gene>
    <name evidence="2" type="ORF">FNV43_RR08395</name>
</gene>